<sequence length="536" mass="58818">MKTPHDASPLKPGLHILSRRLTHLPDPLALFSRLRADAPGLPRALFETAEHTAAADAQSLIYVDPAVSCQLVADQVVWKHLSANGRHAIQTLLDGGWVRDAQGDRQDGAVVFPLPDRAVDLDEEARLRAPSPLDPLRTLIWSWRSDPRTLESVHAFGSFAYDLVDRFEPLPPRAPVDRGRPDYAFYLCESRILIDHSHGTTTVTTVVFGDQPPPDLELGARRRLSELERVIQATPGATPHPHARRAHAQNYRVVTEDAEFARTVAALKTEITRGEVFQIVPSRRFETPCPDPLKAYAELRGLNPSPYMFYLEEDGSTLFGASPESALKIRATERTVEIRPIAGTRGRALNPDGSLDVDRDGRLELELRLNTKELAEHAMLIDLARNDVARVSEPGTRTVPELMAIERYSHVMHLVSRVKGKLRAGLDALHAYQASLNMGTLTGAPKIRAMQILRKVECTPRGPYGGAVGYLDALGNLDTAIVIRSAWVEEGTAWVQAGCGVVADSDPVEECHETRRKAEAVLAAITLAREGGSGAS</sequence>
<dbReference type="NCBIfam" id="TIGR00565">
    <property type="entry name" value="trpE_proteo"/>
    <property type="match status" value="1"/>
</dbReference>
<comment type="catalytic activity">
    <reaction evidence="7">
        <text>chorismate + L-glutamine = anthranilate + pyruvate + L-glutamate + H(+)</text>
        <dbReference type="Rhea" id="RHEA:21732"/>
        <dbReference type="ChEBI" id="CHEBI:15361"/>
        <dbReference type="ChEBI" id="CHEBI:15378"/>
        <dbReference type="ChEBI" id="CHEBI:16567"/>
        <dbReference type="ChEBI" id="CHEBI:29748"/>
        <dbReference type="ChEBI" id="CHEBI:29985"/>
        <dbReference type="ChEBI" id="CHEBI:58359"/>
        <dbReference type="EC" id="4.1.3.27"/>
    </reaction>
</comment>
<dbReference type="InterPro" id="IPR015890">
    <property type="entry name" value="Chorismate_C"/>
</dbReference>
<evidence type="ECO:0000259" key="9">
    <source>
        <dbReference type="Pfam" id="PF04715"/>
    </source>
</evidence>
<dbReference type="AlphaFoldDB" id="T1D161"/>
<dbReference type="Pfam" id="PF00425">
    <property type="entry name" value="Chorismate_bind"/>
    <property type="match status" value="1"/>
</dbReference>
<comment type="cofactor">
    <cofactor evidence="1">
        <name>Mg(2+)</name>
        <dbReference type="ChEBI" id="CHEBI:18420"/>
    </cofactor>
</comment>
<dbReference type="InterPro" id="IPR019999">
    <property type="entry name" value="Anth_synth_I-like"/>
</dbReference>
<dbReference type="PANTHER" id="PTHR11236">
    <property type="entry name" value="AMINOBENZOATE/ANTHRANILATE SYNTHASE"/>
    <property type="match status" value="1"/>
</dbReference>
<proteinExistence type="inferred from homology"/>
<evidence type="ECO:0000256" key="4">
    <source>
        <dbReference type="ARBA" id="ARBA00022723"/>
    </source>
</evidence>
<evidence type="ECO:0000256" key="6">
    <source>
        <dbReference type="ARBA" id="ARBA00023239"/>
    </source>
</evidence>
<dbReference type="InterPro" id="IPR005801">
    <property type="entry name" value="ADC_synthase"/>
</dbReference>
<keyword evidence="6 10" id="KW-0456">Lyase</keyword>
<comment type="similarity">
    <text evidence="2">Belongs to the anthranilate synthase component I family.</text>
</comment>
<dbReference type="SUPFAM" id="SSF56322">
    <property type="entry name" value="ADC synthase"/>
    <property type="match status" value="1"/>
</dbReference>
<dbReference type="PRINTS" id="PR00095">
    <property type="entry name" value="ANTSNTHASEI"/>
</dbReference>
<evidence type="ECO:0000313" key="10">
    <source>
        <dbReference type="EMBL" id="EQD75244.1"/>
    </source>
</evidence>
<feature type="domain" description="Anthranilate synthase component I N-terminal" evidence="9">
    <location>
        <begin position="26"/>
        <end position="202"/>
    </location>
</feature>
<evidence type="ECO:0000259" key="8">
    <source>
        <dbReference type="Pfam" id="PF00425"/>
    </source>
</evidence>
<keyword evidence="5" id="KW-0460">Magnesium</keyword>
<gene>
    <name evidence="10" type="ORF">B1B_02232</name>
</gene>
<feature type="domain" description="Chorismate-utilising enzyme C-terminal" evidence="8">
    <location>
        <begin position="258"/>
        <end position="517"/>
    </location>
</feature>
<organism evidence="10">
    <name type="scientific">mine drainage metagenome</name>
    <dbReference type="NCBI Taxonomy" id="410659"/>
    <lineage>
        <taxon>unclassified sequences</taxon>
        <taxon>metagenomes</taxon>
        <taxon>ecological metagenomes</taxon>
    </lineage>
</organism>
<keyword evidence="4" id="KW-0479">Metal-binding</keyword>
<reference evidence="10" key="1">
    <citation type="submission" date="2013-08" db="EMBL/GenBank/DDBJ databases">
        <authorList>
            <person name="Mendez C."/>
            <person name="Richter M."/>
            <person name="Ferrer M."/>
            <person name="Sanchez J."/>
        </authorList>
    </citation>
    <scope>NUCLEOTIDE SEQUENCE</scope>
</reference>
<dbReference type="Pfam" id="PF04715">
    <property type="entry name" value="Anth_synt_I_N"/>
    <property type="match status" value="1"/>
</dbReference>
<evidence type="ECO:0000256" key="1">
    <source>
        <dbReference type="ARBA" id="ARBA00001946"/>
    </source>
</evidence>
<dbReference type="EMBL" id="AUZY01001317">
    <property type="protein sequence ID" value="EQD75244.1"/>
    <property type="molecule type" value="Genomic_DNA"/>
</dbReference>
<dbReference type="GO" id="GO:0046872">
    <property type="term" value="F:metal ion binding"/>
    <property type="evidence" value="ECO:0007669"/>
    <property type="project" value="UniProtKB-KW"/>
</dbReference>
<protein>
    <recommendedName>
        <fullName evidence="3">anthranilate synthase</fullName>
        <ecNumber evidence="3">4.1.3.27</ecNumber>
    </recommendedName>
</protein>
<dbReference type="Gene3D" id="3.60.120.10">
    <property type="entry name" value="Anthranilate synthase"/>
    <property type="match status" value="1"/>
</dbReference>
<dbReference type="NCBIfam" id="NF010079">
    <property type="entry name" value="PRK13564.1"/>
    <property type="match status" value="1"/>
</dbReference>
<dbReference type="InterPro" id="IPR006805">
    <property type="entry name" value="Anth_synth_I_N"/>
</dbReference>
<accession>T1D161</accession>
<dbReference type="PANTHER" id="PTHR11236:SF49">
    <property type="entry name" value="ANTHRANILATE SYNTHASE COMPONENT 1"/>
    <property type="match status" value="1"/>
</dbReference>
<evidence type="ECO:0000256" key="3">
    <source>
        <dbReference type="ARBA" id="ARBA00012266"/>
    </source>
</evidence>
<dbReference type="GO" id="GO:0004049">
    <property type="term" value="F:anthranilate synthase activity"/>
    <property type="evidence" value="ECO:0007669"/>
    <property type="project" value="UniProtKB-EC"/>
</dbReference>
<dbReference type="GO" id="GO:0000162">
    <property type="term" value="P:L-tryptophan biosynthetic process"/>
    <property type="evidence" value="ECO:0007669"/>
    <property type="project" value="TreeGrafter"/>
</dbReference>
<name>T1D161_9ZZZZ</name>
<evidence type="ECO:0000256" key="5">
    <source>
        <dbReference type="ARBA" id="ARBA00022842"/>
    </source>
</evidence>
<dbReference type="InterPro" id="IPR005257">
    <property type="entry name" value="Anth_synth_I_TrpE"/>
</dbReference>
<reference evidence="10" key="2">
    <citation type="journal article" date="2014" name="ISME J.">
        <title>Microbial stratification in low pH oxic and suboxic macroscopic growths along an acid mine drainage.</title>
        <authorList>
            <person name="Mendez-Garcia C."/>
            <person name="Mesa V."/>
            <person name="Sprenger R.R."/>
            <person name="Richter M."/>
            <person name="Diez M.S."/>
            <person name="Solano J."/>
            <person name="Bargiela R."/>
            <person name="Golyshina O.V."/>
            <person name="Manteca A."/>
            <person name="Ramos J.L."/>
            <person name="Gallego J.R."/>
            <person name="Llorente I."/>
            <person name="Martins Dos Santos V.A."/>
            <person name="Jensen O.N."/>
            <person name="Pelaez A.I."/>
            <person name="Sanchez J."/>
            <person name="Ferrer M."/>
        </authorList>
    </citation>
    <scope>NUCLEOTIDE SEQUENCE</scope>
</reference>
<evidence type="ECO:0000256" key="2">
    <source>
        <dbReference type="ARBA" id="ARBA00009562"/>
    </source>
</evidence>
<dbReference type="EC" id="4.1.3.27" evidence="3"/>
<evidence type="ECO:0000256" key="7">
    <source>
        <dbReference type="ARBA" id="ARBA00047683"/>
    </source>
</evidence>
<comment type="caution">
    <text evidence="10">The sequence shown here is derived from an EMBL/GenBank/DDBJ whole genome shotgun (WGS) entry which is preliminary data.</text>
</comment>